<dbReference type="AlphaFoldDB" id="A0A2I0SMV7"/>
<name>A0A2I0SMV7_9ACTN</name>
<evidence type="ECO:0000313" key="2">
    <source>
        <dbReference type="Proteomes" id="UP000236178"/>
    </source>
</evidence>
<reference evidence="1 2" key="1">
    <citation type="submission" date="2017-12" db="EMBL/GenBank/DDBJ databases">
        <title>Streptomyces populusis sp. nov., a novel endophytic actinobacterium isolated from stems of Populus adenopoda Maxim.</title>
        <authorList>
            <person name="Wang Z."/>
        </authorList>
    </citation>
    <scope>NUCLEOTIDE SEQUENCE [LARGE SCALE GENOMIC DNA]</scope>
    <source>
        <strain evidence="1 2">A249</strain>
    </source>
</reference>
<sequence>MRALTALLDEAVAAQAPADRTVAACGEPGPLAGQTAREAGRQYRVLHRLHARVRDLPLTEADLVRAQEYAGRLLSYGQWMMREAMDLAFPSNPRPSVEAARLHLNGLGRPADDLRRLRDALRSECGDGPAGPGH</sequence>
<keyword evidence="2" id="KW-1185">Reference proteome</keyword>
<accession>A0A2I0SMV7</accession>
<dbReference type="EMBL" id="PJOS01000037">
    <property type="protein sequence ID" value="PKT71261.1"/>
    <property type="molecule type" value="Genomic_DNA"/>
</dbReference>
<protein>
    <submittedName>
        <fullName evidence="1">Uncharacterized protein</fullName>
    </submittedName>
</protein>
<dbReference type="Proteomes" id="UP000236178">
    <property type="component" value="Unassembled WGS sequence"/>
</dbReference>
<comment type="caution">
    <text evidence="1">The sequence shown here is derived from an EMBL/GenBank/DDBJ whole genome shotgun (WGS) entry which is preliminary data.</text>
</comment>
<dbReference type="OrthoDB" id="4292856at2"/>
<organism evidence="1 2">
    <name type="scientific">Streptomyces populi</name>
    <dbReference type="NCBI Taxonomy" id="2058924"/>
    <lineage>
        <taxon>Bacteria</taxon>
        <taxon>Bacillati</taxon>
        <taxon>Actinomycetota</taxon>
        <taxon>Actinomycetes</taxon>
        <taxon>Kitasatosporales</taxon>
        <taxon>Streptomycetaceae</taxon>
        <taxon>Streptomyces</taxon>
    </lineage>
</organism>
<proteinExistence type="predicted"/>
<evidence type="ECO:0000313" key="1">
    <source>
        <dbReference type="EMBL" id="PKT71261.1"/>
    </source>
</evidence>
<gene>
    <name evidence="1" type="ORF">CW362_20035</name>
</gene>